<dbReference type="NCBIfam" id="NF040941">
    <property type="entry name" value="GGGWT_bact"/>
    <property type="match status" value="1"/>
</dbReference>
<dbReference type="GO" id="GO:0098609">
    <property type="term" value="P:cell-cell adhesion"/>
    <property type="evidence" value="ECO:0007669"/>
    <property type="project" value="UniProtKB-ARBA"/>
</dbReference>
<dbReference type="SMART" id="SM00186">
    <property type="entry name" value="FBG"/>
    <property type="match status" value="1"/>
</dbReference>
<dbReference type="PROSITE" id="PS51406">
    <property type="entry name" value="FIBRINOGEN_C_2"/>
    <property type="match status" value="1"/>
</dbReference>
<keyword evidence="3" id="KW-0106">Calcium</keyword>
<keyword evidence="11" id="KW-1185">Reference proteome</keyword>
<dbReference type="PANTHER" id="PTHR47221:SF5">
    <property type="entry name" value="FIBRINOGEN C-TERMINAL DOMAIN-CONTAINING PROTEIN"/>
    <property type="match status" value="1"/>
</dbReference>
<feature type="signal peptide" evidence="8">
    <location>
        <begin position="1"/>
        <end position="21"/>
    </location>
</feature>
<dbReference type="PROSITE" id="PS00514">
    <property type="entry name" value="FIBRINOGEN_C_1"/>
    <property type="match status" value="1"/>
</dbReference>
<keyword evidence="8" id="KW-0732">Signal</keyword>
<keyword evidence="5" id="KW-0325">Glycoprotein</keyword>
<dbReference type="InterPro" id="IPR014716">
    <property type="entry name" value="Fibrinogen_a/b/g_C_1"/>
</dbReference>
<evidence type="ECO:0000256" key="6">
    <source>
        <dbReference type="ARBA" id="ARBA00053344"/>
    </source>
</evidence>
<comment type="caution">
    <text evidence="10">The sequence shown here is derived from an EMBL/GenBank/DDBJ whole genome shotgun (WGS) entry which is preliminary data.</text>
</comment>
<evidence type="ECO:0000259" key="9">
    <source>
        <dbReference type="PROSITE" id="PS51406"/>
    </source>
</evidence>
<evidence type="ECO:0000256" key="1">
    <source>
        <dbReference type="ARBA" id="ARBA00004613"/>
    </source>
</evidence>
<dbReference type="Proteomes" id="UP001497382">
    <property type="component" value="Unassembled WGS sequence"/>
</dbReference>
<evidence type="ECO:0000256" key="5">
    <source>
        <dbReference type="ARBA" id="ARBA00023180"/>
    </source>
</evidence>
<evidence type="ECO:0000313" key="10">
    <source>
        <dbReference type="EMBL" id="CAL1275224.1"/>
    </source>
</evidence>
<dbReference type="PANTHER" id="PTHR47221">
    <property type="entry name" value="FIBRINOGEN ALPHA CHAIN"/>
    <property type="match status" value="1"/>
</dbReference>
<dbReference type="GO" id="GO:0005577">
    <property type="term" value="C:fibrinogen complex"/>
    <property type="evidence" value="ECO:0007669"/>
    <property type="project" value="TreeGrafter"/>
</dbReference>
<feature type="coiled-coil region" evidence="7">
    <location>
        <begin position="41"/>
        <end position="68"/>
    </location>
</feature>
<dbReference type="Pfam" id="PF00147">
    <property type="entry name" value="Fibrinogen_C"/>
    <property type="match status" value="1"/>
</dbReference>
<dbReference type="GO" id="GO:0034116">
    <property type="term" value="P:positive regulation of heterotypic cell-cell adhesion"/>
    <property type="evidence" value="ECO:0007669"/>
    <property type="project" value="TreeGrafter"/>
</dbReference>
<name>A0AAV1ZTW8_9ARAC</name>
<dbReference type="AlphaFoldDB" id="A0AAV1ZTW8"/>
<dbReference type="InterPro" id="IPR036056">
    <property type="entry name" value="Fibrinogen-like_C"/>
</dbReference>
<dbReference type="EMBL" id="CAXIEN010000083">
    <property type="protein sequence ID" value="CAL1275224.1"/>
    <property type="molecule type" value="Genomic_DNA"/>
</dbReference>
<accession>A0AAV1ZTW8</accession>
<keyword evidence="4" id="KW-1015">Disulfide bond</keyword>
<evidence type="ECO:0000313" key="11">
    <source>
        <dbReference type="Proteomes" id="UP001497382"/>
    </source>
</evidence>
<dbReference type="GO" id="GO:0005201">
    <property type="term" value="F:extracellular matrix structural constituent"/>
    <property type="evidence" value="ECO:0007669"/>
    <property type="project" value="TreeGrafter"/>
</dbReference>
<dbReference type="CDD" id="cd00087">
    <property type="entry name" value="FReD"/>
    <property type="match status" value="1"/>
</dbReference>
<dbReference type="Gene3D" id="3.90.215.10">
    <property type="entry name" value="Gamma Fibrinogen, chain A, domain 1"/>
    <property type="match status" value="1"/>
</dbReference>
<gene>
    <name evidence="10" type="ORF">LARSCL_LOCUS7961</name>
</gene>
<evidence type="ECO:0000256" key="7">
    <source>
        <dbReference type="SAM" id="Coils"/>
    </source>
</evidence>
<protein>
    <recommendedName>
        <fullName evidence="9">Fibrinogen C-terminal domain-containing protein</fullName>
    </recommendedName>
</protein>
<dbReference type="GO" id="GO:0030674">
    <property type="term" value="F:protein-macromolecule adaptor activity"/>
    <property type="evidence" value="ECO:0007669"/>
    <property type="project" value="TreeGrafter"/>
</dbReference>
<dbReference type="InterPro" id="IPR020837">
    <property type="entry name" value="Fibrinogen_CS"/>
</dbReference>
<evidence type="ECO:0000256" key="4">
    <source>
        <dbReference type="ARBA" id="ARBA00023157"/>
    </source>
</evidence>
<dbReference type="InterPro" id="IPR002181">
    <property type="entry name" value="Fibrinogen_a/b/g_C_dom"/>
</dbReference>
<proteinExistence type="predicted"/>
<reference evidence="10 11" key="1">
    <citation type="submission" date="2024-04" db="EMBL/GenBank/DDBJ databases">
        <authorList>
            <person name="Rising A."/>
            <person name="Reimegard J."/>
            <person name="Sonavane S."/>
            <person name="Akerstrom W."/>
            <person name="Nylinder S."/>
            <person name="Hedman E."/>
            <person name="Kallberg Y."/>
        </authorList>
    </citation>
    <scope>NUCLEOTIDE SEQUENCE [LARGE SCALE GENOMIC DNA]</scope>
</reference>
<feature type="chain" id="PRO_5043326420" description="Fibrinogen C-terminal domain-containing protein" evidence="8">
    <location>
        <begin position="22"/>
        <end position="485"/>
    </location>
</feature>
<sequence length="485" mass="55631">MKTLYLKFFIIIGICFVITEQQNSTERAQPGRRDSNVMNAIQQIQLQLNSLETESQRHSAKIQDILRATTRLESQRQEFIGILDRSESHISQRLEDVKGDVRKQITTIQDIIREDVDKIQQNQLLTKIWMEEQVQNIGRNFISRSEPFPDPLISLANTDILTNLQILQSTLQGLRRMADTLQSSINIVKANLTDLANVTRSISNYEKESLVSKSYLQSSLLTLTDEKADPFLNGCPSLLKEGSVDAKLPRDCFEVQRDLKNETGVYRIQPDYARRPIFVFCDMETDGGGWTVFQRRKDGSIDFLRQWKDYKYGFGNIGGEFWLGNENLYLITHQDLYELRVDLEDFDGGKGFALYDGFAVGSEKEKYILKFLGPFKAGDAGDGMSYHASIPFSTIDIDHDFWEGGHCAKDHTGGWWYNQCEASNLNGKYLNGLNPHEYQGVYWHEWHGPNYSLMSTKMMIRPKFREVPKPTTEVQETHTTNAGSK</sequence>
<evidence type="ECO:0000256" key="8">
    <source>
        <dbReference type="SAM" id="SignalP"/>
    </source>
</evidence>
<feature type="domain" description="Fibrinogen C-terminal" evidence="9">
    <location>
        <begin position="243"/>
        <end position="464"/>
    </location>
</feature>
<dbReference type="InterPro" id="IPR037579">
    <property type="entry name" value="FIB_ANG-like"/>
</dbReference>
<keyword evidence="7" id="KW-0175">Coiled coil</keyword>
<evidence type="ECO:0000256" key="2">
    <source>
        <dbReference type="ARBA" id="ARBA00022525"/>
    </source>
</evidence>
<comment type="subcellular location">
    <subcellularLocation>
        <location evidence="1">Secreted</location>
    </subcellularLocation>
</comment>
<dbReference type="GO" id="GO:0030246">
    <property type="term" value="F:carbohydrate binding"/>
    <property type="evidence" value="ECO:0007669"/>
    <property type="project" value="UniProtKB-ARBA"/>
</dbReference>
<dbReference type="SUPFAM" id="SSF56496">
    <property type="entry name" value="Fibrinogen C-terminal domain-like"/>
    <property type="match status" value="1"/>
</dbReference>
<evidence type="ECO:0000256" key="3">
    <source>
        <dbReference type="ARBA" id="ARBA00022837"/>
    </source>
</evidence>
<organism evidence="10 11">
    <name type="scientific">Larinioides sclopetarius</name>
    <dbReference type="NCBI Taxonomy" id="280406"/>
    <lineage>
        <taxon>Eukaryota</taxon>
        <taxon>Metazoa</taxon>
        <taxon>Ecdysozoa</taxon>
        <taxon>Arthropoda</taxon>
        <taxon>Chelicerata</taxon>
        <taxon>Arachnida</taxon>
        <taxon>Araneae</taxon>
        <taxon>Araneomorphae</taxon>
        <taxon>Entelegynae</taxon>
        <taxon>Araneoidea</taxon>
        <taxon>Araneidae</taxon>
        <taxon>Larinioides</taxon>
    </lineage>
</organism>
<comment type="function">
    <text evidence="6">Lectin involved in innate immunity. Agglutinates all types of human erythrocytes, Gram-positive and Gram-negative bacteria. Has a stronger agglutinating activity towards Gram-negative bacteria than towards Gram-positive bacteria. Specifically recognizes acetyl group-containing substances on agglutinated cells. The hemagglutinating activity was inhibited by EDTA, acetyl group-containing mono- and disaccharides, N-acetyl derivatives of amino acids, other acetyl group-containing substances, propionamide and benzamide. Enhances the antimicrobial activity of big defensin against Gram-positive bacteria but not against Gram-negative bacteria.</text>
</comment>
<keyword evidence="2" id="KW-0964">Secreted</keyword>
<dbReference type="FunFam" id="3.90.215.10:FF:000001">
    <property type="entry name" value="Tenascin isoform 1"/>
    <property type="match status" value="1"/>
</dbReference>